<sequence>MKRVRSDTSLTTRDDHLMAKIAQHVASLYQTNPPPAAQLFGQGVPAVPFGGQPSGFASFGTANQPGSTPWREPERFGQEETPIPTFGGGQFGQLHPRFGPSPVPSEAAPSEAASIPGEVTESVEGSIPLKSLFNRKTKQTTFNLPDLPRPASPFKQIRKQKSNPIFTGSPPKPSSTVKPTVKPGGIIDRSSAAGSSSASVRQLRGHTSTTSLPQSSPAAGSDQLPAPERFVLTDAFIDSESWINASMVGDTNKKHILELKQGHWSNKPMDPRKRKNNRLFLAVNRGTRCMNSVGLGSYPAGTDWTYEMAMNGQKCPHCAGTGKACVFSQQQAVDKPETTIKLGIIGLPEDAHDQQVKVNQDREAYRRKQLEQR</sequence>
<accession>A0A6A6G1Y0</accession>
<name>A0A6A6G1Y0_9PEZI</name>
<dbReference type="EMBL" id="ML992515">
    <property type="protein sequence ID" value="KAF2219745.1"/>
    <property type="molecule type" value="Genomic_DNA"/>
</dbReference>
<proteinExistence type="predicted"/>
<feature type="compositionally biased region" description="Low complexity" evidence="1">
    <location>
        <begin position="190"/>
        <end position="199"/>
    </location>
</feature>
<feature type="compositionally biased region" description="Low complexity" evidence="1">
    <location>
        <begin position="174"/>
        <end position="183"/>
    </location>
</feature>
<organism evidence="2 3">
    <name type="scientific">Elsinoe ampelina</name>
    <dbReference type="NCBI Taxonomy" id="302913"/>
    <lineage>
        <taxon>Eukaryota</taxon>
        <taxon>Fungi</taxon>
        <taxon>Dikarya</taxon>
        <taxon>Ascomycota</taxon>
        <taxon>Pezizomycotina</taxon>
        <taxon>Dothideomycetes</taxon>
        <taxon>Dothideomycetidae</taxon>
        <taxon>Myriangiales</taxon>
        <taxon>Elsinoaceae</taxon>
        <taxon>Elsinoe</taxon>
    </lineage>
</organism>
<protein>
    <submittedName>
        <fullName evidence="2">Uncharacterized protein</fullName>
    </submittedName>
</protein>
<gene>
    <name evidence="2" type="ORF">BDZ85DRAFT_268269</name>
</gene>
<dbReference type="Proteomes" id="UP000799538">
    <property type="component" value="Unassembled WGS sequence"/>
</dbReference>
<evidence type="ECO:0000313" key="2">
    <source>
        <dbReference type="EMBL" id="KAF2219745.1"/>
    </source>
</evidence>
<feature type="region of interest" description="Disordered" evidence="1">
    <location>
        <begin position="354"/>
        <end position="373"/>
    </location>
</feature>
<evidence type="ECO:0000256" key="1">
    <source>
        <dbReference type="SAM" id="MobiDB-lite"/>
    </source>
</evidence>
<reference evidence="3" key="1">
    <citation type="journal article" date="2020" name="Stud. Mycol.">
        <title>101 Dothideomycetes genomes: A test case for predicting lifestyles and emergence of pathogens.</title>
        <authorList>
            <person name="Haridas S."/>
            <person name="Albert R."/>
            <person name="Binder M."/>
            <person name="Bloem J."/>
            <person name="LaButti K."/>
            <person name="Salamov A."/>
            <person name="Andreopoulos B."/>
            <person name="Baker S."/>
            <person name="Barry K."/>
            <person name="Bills G."/>
            <person name="Bluhm B."/>
            <person name="Cannon C."/>
            <person name="Castanera R."/>
            <person name="Culley D."/>
            <person name="Daum C."/>
            <person name="Ezra D."/>
            <person name="Gonzalez J."/>
            <person name="Henrissat B."/>
            <person name="Kuo A."/>
            <person name="Liang C."/>
            <person name="Lipzen A."/>
            <person name="Lutzoni F."/>
            <person name="Magnuson J."/>
            <person name="Mondo S."/>
            <person name="Nolan M."/>
            <person name="Ohm R."/>
            <person name="Pangilinan J."/>
            <person name="Park H.-J."/>
            <person name="Ramirez L."/>
            <person name="Alfaro M."/>
            <person name="Sun H."/>
            <person name="Tritt A."/>
            <person name="Yoshinaga Y."/>
            <person name="Zwiers L.-H."/>
            <person name="Turgeon B."/>
            <person name="Goodwin S."/>
            <person name="Spatafora J."/>
            <person name="Crous P."/>
            <person name="Grigoriev I."/>
        </authorList>
    </citation>
    <scope>NUCLEOTIDE SEQUENCE [LARGE SCALE GENOMIC DNA]</scope>
    <source>
        <strain evidence="3">CECT 20119</strain>
    </source>
</reference>
<dbReference type="AlphaFoldDB" id="A0A6A6G1Y0"/>
<keyword evidence="3" id="KW-1185">Reference proteome</keyword>
<feature type="region of interest" description="Disordered" evidence="1">
    <location>
        <begin position="140"/>
        <end position="225"/>
    </location>
</feature>
<feature type="compositionally biased region" description="Polar residues" evidence="1">
    <location>
        <begin position="205"/>
        <end position="218"/>
    </location>
</feature>
<evidence type="ECO:0000313" key="3">
    <source>
        <dbReference type="Proteomes" id="UP000799538"/>
    </source>
</evidence>